<protein>
    <recommendedName>
        <fullName evidence="4">Lipoprotein</fullName>
    </recommendedName>
</protein>
<reference evidence="2 3" key="1">
    <citation type="submission" date="2019-03" db="EMBL/GenBank/DDBJ databases">
        <title>Genome sequence of Sphingomonas sp. 17J27-24.</title>
        <authorList>
            <person name="Kim M."/>
            <person name="Maeng S."/>
            <person name="Sathiyaraj S."/>
        </authorList>
    </citation>
    <scope>NUCLEOTIDE SEQUENCE [LARGE SCALE GENOMIC DNA]</scope>
    <source>
        <strain evidence="2 3">17J27-24</strain>
    </source>
</reference>
<organism evidence="2 3">
    <name type="scientific">Sphingomonas parva</name>
    <dbReference type="NCBI Taxonomy" id="2555898"/>
    <lineage>
        <taxon>Bacteria</taxon>
        <taxon>Pseudomonadati</taxon>
        <taxon>Pseudomonadota</taxon>
        <taxon>Alphaproteobacteria</taxon>
        <taxon>Sphingomonadales</taxon>
        <taxon>Sphingomonadaceae</taxon>
        <taxon>Sphingomonas</taxon>
    </lineage>
</organism>
<dbReference type="Proteomes" id="UP000298213">
    <property type="component" value="Unassembled WGS sequence"/>
</dbReference>
<feature type="signal peptide" evidence="1">
    <location>
        <begin position="1"/>
        <end position="20"/>
    </location>
</feature>
<dbReference type="RefSeq" id="WP_135084005.1">
    <property type="nucleotide sequence ID" value="NZ_SPDV01000007.1"/>
</dbReference>
<evidence type="ECO:0000256" key="1">
    <source>
        <dbReference type="SAM" id="SignalP"/>
    </source>
</evidence>
<evidence type="ECO:0008006" key="4">
    <source>
        <dbReference type="Google" id="ProtNLM"/>
    </source>
</evidence>
<dbReference type="AlphaFoldDB" id="A0A4Y8ZXY8"/>
<keyword evidence="3" id="KW-1185">Reference proteome</keyword>
<evidence type="ECO:0000313" key="3">
    <source>
        <dbReference type="Proteomes" id="UP000298213"/>
    </source>
</evidence>
<proteinExistence type="predicted"/>
<evidence type="ECO:0000313" key="2">
    <source>
        <dbReference type="EMBL" id="TFI59386.1"/>
    </source>
</evidence>
<name>A0A4Y8ZXY8_9SPHN</name>
<keyword evidence="1" id="KW-0732">Signal</keyword>
<feature type="chain" id="PRO_5021255018" description="Lipoprotein" evidence="1">
    <location>
        <begin position="21"/>
        <end position="162"/>
    </location>
</feature>
<dbReference type="EMBL" id="SPDV01000007">
    <property type="protein sequence ID" value="TFI59386.1"/>
    <property type="molecule type" value="Genomic_DNA"/>
</dbReference>
<sequence length="162" mass="17383">MRKAIAGLLLILAAEGTALACSCLRPGTPEQSRSHAREAVKRAVAIVQAEVLSEYRPGGPGERVRVDKVLWGESPAELRIARGEFASGASCDLLLGAGQRKVLILYDPGDAPHRLDDRRAPAGSYAIQSSCSDYLVSEDEFLAVTLDEARRREALPVTGERG</sequence>
<accession>A0A4Y8ZXY8</accession>
<comment type="caution">
    <text evidence="2">The sequence shown here is derived from an EMBL/GenBank/DDBJ whole genome shotgun (WGS) entry which is preliminary data.</text>
</comment>
<gene>
    <name evidence="2" type="ORF">E2493_04090</name>
</gene>